<dbReference type="PANTHER" id="PTHR23081:SF36">
    <property type="entry name" value="RNA POLYMERASE II SUBUNIT A C-TERMINAL DOMAIN PHOSPHATASE"/>
    <property type="match status" value="1"/>
</dbReference>
<dbReference type="PROSITE" id="PS50172">
    <property type="entry name" value="BRCT"/>
    <property type="match status" value="1"/>
</dbReference>
<dbReference type="SUPFAM" id="SSF52113">
    <property type="entry name" value="BRCT domain"/>
    <property type="match status" value="1"/>
</dbReference>
<dbReference type="Proteomes" id="UP000549394">
    <property type="component" value="Unassembled WGS sequence"/>
</dbReference>
<dbReference type="PANTHER" id="PTHR23081">
    <property type="entry name" value="RNA POLYMERASE II CTD PHOSPHATASE"/>
    <property type="match status" value="1"/>
</dbReference>
<dbReference type="Gene3D" id="3.40.50.10190">
    <property type="entry name" value="BRCT domain"/>
    <property type="match status" value="1"/>
</dbReference>
<dbReference type="Gene3D" id="1.10.287.10">
    <property type="entry name" value="S15/NS1, RNA-binding"/>
    <property type="match status" value="1"/>
</dbReference>
<accession>A0A7I8V836</accession>
<dbReference type="InterPro" id="IPR036412">
    <property type="entry name" value="HAD-like_sf"/>
</dbReference>
<feature type="domain" description="BRCT" evidence="9">
    <location>
        <begin position="305"/>
        <end position="402"/>
    </location>
</feature>
<dbReference type="GO" id="GO:0005634">
    <property type="term" value="C:nucleus"/>
    <property type="evidence" value="ECO:0007669"/>
    <property type="project" value="UniProtKB-SubCell"/>
</dbReference>
<dbReference type="CDD" id="cd07521">
    <property type="entry name" value="HAD_FCP1-like"/>
    <property type="match status" value="1"/>
</dbReference>
<reference evidence="11 12" key="1">
    <citation type="submission" date="2020-08" db="EMBL/GenBank/DDBJ databases">
        <authorList>
            <person name="Hejnol A."/>
        </authorList>
    </citation>
    <scope>NUCLEOTIDE SEQUENCE [LARGE SCALE GENOMIC DNA]</scope>
</reference>
<dbReference type="EMBL" id="CAJFCJ010000002">
    <property type="protein sequence ID" value="CAD5111832.1"/>
    <property type="molecule type" value="Genomic_DNA"/>
</dbReference>
<feature type="region of interest" description="Disordered" evidence="8">
    <location>
        <begin position="535"/>
        <end position="579"/>
    </location>
</feature>
<evidence type="ECO:0000313" key="11">
    <source>
        <dbReference type="EMBL" id="CAD5111832.1"/>
    </source>
</evidence>
<feature type="compositionally biased region" description="Acidic residues" evidence="8">
    <location>
        <begin position="557"/>
        <end position="566"/>
    </location>
</feature>
<feature type="coiled-coil region" evidence="7">
    <location>
        <begin position="415"/>
        <end position="450"/>
    </location>
</feature>
<feature type="region of interest" description="Disordered" evidence="8">
    <location>
        <begin position="476"/>
        <end position="523"/>
    </location>
</feature>
<feature type="domain" description="FCP1 homology" evidence="10">
    <location>
        <begin position="56"/>
        <end position="223"/>
    </location>
</feature>
<evidence type="ECO:0000259" key="10">
    <source>
        <dbReference type="PROSITE" id="PS50969"/>
    </source>
</evidence>
<feature type="compositionally biased region" description="Low complexity" evidence="8">
    <location>
        <begin position="502"/>
        <end position="517"/>
    </location>
</feature>
<dbReference type="InterPro" id="IPR004274">
    <property type="entry name" value="FCP1_dom"/>
</dbReference>
<dbReference type="CDD" id="cd17729">
    <property type="entry name" value="BRCT_CTDP1"/>
    <property type="match status" value="1"/>
</dbReference>
<dbReference type="Pfam" id="PF09309">
    <property type="entry name" value="FCP1_C"/>
    <property type="match status" value="1"/>
</dbReference>
<gene>
    <name evidence="11" type="ORF">DGYR_LOCUS1061</name>
</gene>
<comment type="subcellular location">
    <subcellularLocation>
        <location evidence="1 6">Nucleus</location>
    </subcellularLocation>
</comment>
<dbReference type="PROSITE" id="PS50969">
    <property type="entry name" value="FCP1"/>
    <property type="match status" value="1"/>
</dbReference>
<keyword evidence="2 6" id="KW-0378">Hydrolase</keyword>
<feature type="compositionally biased region" description="Acidic residues" evidence="8">
    <location>
        <begin position="483"/>
        <end position="494"/>
    </location>
</feature>
<evidence type="ECO:0000313" key="12">
    <source>
        <dbReference type="Proteomes" id="UP000549394"/>
    </source>
</evidence>
<evidence type="ECO:0000256" key="1">
    <source>
        <dbReference type="ARBA" id="ARBA00004123"/>
    </source>
</evidence>
<comment type="function">
    <text evidence="6">This promotes the activity of RNA polymerase II.</text>
</comment>
<dbReference type="InterPro" id="IPR039189">
    <property type="entry name" value="Fcp1"/>
</dbReference>
<evidence type="ECO:0000256" key="4">
    <source>
        <dbReference type="ARBA" id="ARBA00047761"/>
    </source>
</evidence>
<evidence type="ECO:0000256" key="7">
    <source>
        <dbReference type="SAM" id="Coils"/>
    </source>
</evidence>
<keyword evidence="3 6" id="KW-0539">Nucleus</keyword>
<protein>
    <recommendedName>
        <fullName evidence="6">RNA polymerase II subunit A C-terminal domain phosphatase</fullName>
        <ecNumber evidence="6">3.1.3.16</ecNumber>
    </recommendedName>
</protein>
<name>A0A7I8V836_9ANNE</name>
<sequence length="579" mass="65891">MKGLCADCGIDLLNSSDNPTTSTETATVCMVNSIPELKVSQNRAEILGRKDEKRLLKNRQLVLLVDLDQTLIHTTNDDVPRNLKDVQHFELPSRQAGGKMQWFHSKFRPGTEHFLENMSAKYEMHIATFGVRRYAHTIANLLDPESKYFSHRILSRDECLSQNAKTANLSALFPCGDSLVVIIDDREDVWSFNKNVVKVPAYRFFLGTADINAPVHVPREGEVEQGYLDPSKQSTRSERITKVKKVINKDGKTTEVEEDMIEWEDKDDYLSHLEDILHRIHKRYYDQYNLKNDPIPLTKNIVQSIRAETLRGTRICFSGVFSRCVKPGLSYAYQSAVSLGSVVHNDIILHGDEPTTHLVASKLGTKKVSDAMKSGKIKTVNPNWLYQCADRWQHCDEELFPLNEQTSSDANRENLEATRLAKKKAETIKQQIEEEKKKEAERKRKESESKTDPIFNLCKLSKQELSNMDKEVDDLIDGASSSESDDEEAPTPEEIELKRKVLSSPSVTDSSSDESLSGEYPKGWKRKIKLRRPKCKKPRYDNIDESSSDSMLSDNTDKEDEESEEELGAKMARALLENS</sequence>
<comment type="catalytic activity">
    <reaction evidence="5 6">
        <text>O-phospho-L-threonyl-[protein] + H2O = L-threonyl-[protein] + phosphate</text>
        <dbReference type="Rhea" id="RHEA:47004"/>
        <dbReference type="Rhea" id="RHEA-COMP:11060"/>
        <dbReference type="Rhea" id="RHEA-COMP:11605"/>
        <dbReference type="ChEBI" id="CHEBI:15377"/>
        <dbReference type="ChEBI" id="CHEBI:30013"/>
        <dbReference type="ChEBI" id="CHEBI:43474"/>
        <dbReference type="ChEBI" id="CHEBI:61977"/>
        <dbReference type="EC" id="3.1.3.16"/>
    </reaction>
</comment>
<evidence type="ECO:0000256" key="2">
    <source>
        <dbReference type="ARBA" id="ARBA00022801"/>
    </source>
</evidence>
<dbReference type="EC" id="3.1.3.16" evidence="6"/>
<dbReference type="SMART" id="SM00292">
    <property type="entry name" value="BRCT"/>
    <property type="match status" value="1"/>
</dbReference>
<organism evidence="11 12">
    <name type="scientific">Dimorphilus gyrociliatus</name>
    <dbReference type="NCBI Taxonomy" id="2664684"/>
    <lineage>
        <taxon>Eukaryota</taxon>
        <taxon>Metazoa</taxon>
        <taxon>Spiralia</taxon>
        <taxon>Lophotrochozoa</taxon>
        <taxon>Annelida</taxon>
        <taxon>Polychaeta</taxon>
        <taxon>Polychaeta incertae sedis</taxon>
        <taxon>Dinophilidae</taxon>
        <taxon>Dimorphilus</taxon>
    </lineage>
</organism>
<evidence type="ECO:0000259" key="9">
    <source>
        <dbReference type="PROSITE" id="PS50172"/>
    </source>
</evidence>
<keyword evidence="12" id="KW-1185">Reference proteome</keyword>
<dbReference type="InterPro" id="IPR015388">
    <property type="entry name" value="FCP1_C"/>
</dbReference>
<dbReference type="InterPro" id="IPR023214">
    <property type="entry name" value="HAD_sf"/>
</dbReference>
<evidence type="ECO:0000256" key="5">
    <source>
        <dbReference type="ARBA" id="ARBA00048336"/>
    </source>
</evidence>
<dbReference type="NCBIfam" id="TIGR02250">
    <property type="entry name" value="FCP1_euk"/>
    <property type="match status" value="1"/>
</dbReference>
<dbReference type="Pfam" id="PF03031">
    <property type="entry name" value="NIF"/>
    <property type="match status" value="1"/>
</dbReference>
<keyword evidence="7" id="KW-0175">Coiled coil</keyword>
<comment type="catalytic activity">
    <reaction evidence="4 6">
        <text>O-phospho-L-seryl-[protein] + H2O = L-seryl-[protein] + phosphate</text>
        <dbReference type="Rhea" id="RHEA:20629"/>
        <dbReference type="Rhea" id="RHEA-COMP:9863"/>
        <dbReference type="Rhea" id="RHEA-COMP:11604"/>
        <dbReference type="ChEBI" id="CHEBI:15377"/>
        <dbReference type="ChEBI" id="CHEBI:29999"/>
        <dbReference type="ChEBI" id="CHEBI:43474"/>
        <dbReference type="ChEBI" id="CHEBI:83421"/>
        <dbReference type="EC" id="3.1.3.16"/>
    </reaction>
</comment>
<dbReference type="SUPFAM" id="SSF56784">
    <property type="entry name" value="HAD-like"/>
    <property type="match status" value="1"/>
</dbReference>
<dbReference type="GO" id="GO:0008420">
    <property type="term" value="F:RNA polymerase II CTD heptapeptide repeat phosphatase activity"/>
    <property type="evidence" value="ECO:0007669"/>
    <property type="project" value="UniProtKB-UniRule"/>
</dbReference>
<evidence type="ECO:0000256" key="6">
    <source>
        <dbReference type="RuleBase" id="RU366066"/>
    </source>
</evidence>
<evidence type="ECO:0000256" key="8">
    <source>
        <dbReference type="SAM" id="MobiDB-lite"/>
    </source>
</evidence>
<dbReference type="AlphaFoldDB" id="A0A7I8V836"/>
<proteinExistence type="predicted"/>
<dbReference type="InterPro" id="IPR011947">
    <property type="entry name" value="FCP1_euk"/>
</dbReference>
<evidence type="ECO:0000256" key="3">
    <source>
        <dbReference type="ARBA" id="ARBA00023242"/>
    </source>
</evidence>
<dbReference type="InterPro" id="IPR036420">
    <property type="entry name" value="BRCT_dom_sf"/>
</dbReference>
<dbReference type="SMART" id="SM00577">
    <property type="entry name" value="CPDc"/>
    <property type="match status" value="1"/>
</dbReference>
<comment type="caution">
    <text evidence="11">The sequence shown here is derived from an EMBL/GenBank/DDBJ whole genome shotgun (WGS) entry which is preliminary data.</text>
</comment>
<dbReference type="Gene3D" id="3.40.50.1000">
    <property type="entry name" value="HAD superfamily/HAD-like"/>
    <property type="match status" value="1"/>
</dbReference>
<dbReference type="InterPro" id="IPR001357">
    <property type="entry name" value="BRCT_dom"/>
</dbReference>
<dbReference type="OrthoDB" id="10249888at2759"/>